<dbReference type="PRINTS" id="PR02086">
    <property type="entry name" value="PUTNUCHARBI1"/>
</dbReference>
<dbReference type="OrthoDB" id="6092384at2759"/>
<dbReference type="GO" id="GO:0005634">
    <property type="term" value="C:nucleus"/>
    <property type="evidence" value="ECO:0007669"/>
    <property type="project" value="UniProtKB-SubCell"/>
</dbReference>
<feature type="domain" description="DDE Tnp4" evidence="13">
    <location>
        <begin position="147"/>
        <end position="299"/>
    </location>
</feature>
<evidence type="ECO:0000256" key="2">
    <source>
        <dbReference type="ARBA" id="ARBA00004123"/>
    </source>
</evidence>
<evidence type="ECO:0000256" key="10">
    <source>
        <dbReference type="ARBA" id="ARBA00023242"/>
    </source>
</evidence>
<proteinExistence type="inferred from homology"/>
<keyword evidence="9 14" id="KW-0378">Hydrolase</keyword>
<name>A0A8S3R975_MYTED</name>
<gene>
    <name evidence="14" type="ORF">MEDL_17768</name>
</gene>
<keyword evidence="6" id="KW-0963">Cytoplasm</keyword>
<evidence type="ECO:0000256" key="12">
    <source>
        <dbReference type="ARBA" id="ARBA00045850"/>
    </source>
</evidence>
<evidence type="ECO:0000256" key="1">
    <source>
        <dbReference type="ARBA" id="ARBA00001968"/>
    </source>
</evidence>
<evidence type="ECO:0000256" key="11">
    <source>
        <dbReference type="ARBA" id="ARBA00030126"/>
    </source>
</evidence>
<dbReference type="InterPro" id="IPR045249">
    <property type="entry name" value="HARBI1-like"/>
</dbReference>
<comment type="similarity">
    <text evidence="4">Belongs to the HARBI1 family.</text>
</comment>
<keyword evidence="8" id="KW-0479">Metal-binding</keyword>
<protein>
    <recommendedName>
        <fullName evidence="5">Putative nuclease HARBI1</fullName>
    </recommendedName>
    <alternativeName>
        <fullName evidence="11">Harbinger transposase-derived nuclease</fullName>
    </alternativeName>
</protein>
<dbReference type="GO" id="GO:0046872">
    <property type="term" value="F:metal ion binding"/>
    <property type="evidence" value="ECO:0007669"/>
    <property type="project" value="UniProtKB-KW"/>
</dbReference>
<dbReference type="InterPro" id="IPR027806">
    <property type="entry name" value="HARBI1_dom"/>
</dbReference>
<evidence type="ECO:0000256" key="4">
    <source>
        <dbReference type="ARBA" id="ARBA00006958"/>
    </source>
</evidence>
<dbReference type="GO" id="GO:0005737">
    <property type="term" value="C:cytoplasm"/>
    <property type="evidence" value="ECO:0007669"/>
    <property type="project" value="UniProtKB-SubCell"/>
</dbReference>
<organism evidence="14 15">
    <name type="scientific">Mytilus edulis</name>
    <name type="common">Blue mussel</name>
    <dbReference type="NCBI Taxonomy" id="6550"/>
    <lineage>
        <taxon>Eukaryota</taxon>
        <taxon>Metazoa</taxon>
        <taxon>Spiralia</taxon>
        <taxon>Lophotrochozoa</taxon>
        <taxon>Mollusca</taxon>
        <taxon>Bivalvia</taxon>
        <taxon>Autobranchia</taxon>
        <taxon>Pteriomorphia</taxon>
        <taxon>Mytilida</taxon>
        <taxon>Mytiloidea</taxon>
        <taxon>Mytilidae</taxon>
        <taxon>Mytilinae</taxon>
        <taxon>Mytilus</taxon>
    </lineage>
</organism>
<dbReference type="Proteomes" id="UP000683360">
    <property type="component" value="Unassembled WGS sequence"/>
</dbReference>
<evidence type="ECO:0000313" key="15">
    <source>
        <dbReference type="Proteomes" id="UP000683360"/>
    </source>
</evidence>
<reference evidence="14" key="1">
    <citation type="submission" date="2021-03" db="EMBL/GenBank/DDBJ databases">
        <authorList>
            <person name="Bekaert M."/>
        </authorList>
    </citation>
    <scope>NUCLEOTIDE SEQUENCE</scope>
</reference>
<evidence type="ECO:0000256" key="3">
    <source>
        <dbReference type="ARBA" id="ARBA00004496"/>
    </source>
</evidence>
<evidence type="ECO:0000256" key="9">
    <source>
        <dbReference type="ARBA" id="ARBA00022801"/>
    </source>
</evidence>
<accession>A0A8S3R975</accession>
<dbReference type="InterPro" id="IPR026103">
    <property type="entry name" value="HARBI1_animal"/>
</dbReference>
<comment type="cofactor">
    <cofactor evidence="1">
        <name>a divalent metal cation</name>
        <dbReference type="ChEBI" id="CHEBI:60240"/>
    </cofactor>
</comment>
<evidence type="ECO:0000256" key="7">
    <source>
        <dbReference type="ARBA" id="ARBA00022722"/>
    </source>
</evidence>
<dbReference type="PANTHER" id="PTHR22930:SF286">
    <property type="entry name" value="NUCLEASE HARBI1"/>
    <property type="match status" value="1"/>
</dbReference>
<evidence type="ECO:0000259" key="13">
    <source>
        <dbReference type="Pfam" id="PF13359"/>
    </source>
</evidence>
<comment type="caution">
    <text evidence="14">The sequence shown here is derived from an EMBL/GenBank/DDBJ whole genome shotgun (WGS) entry which is preliminary data.</text>
</comment>
<dbReference type="GO" id="GO:0004518">
    <property type="term" value="F:nuclease activity"/>
    <property type="evidence" value="ECO:0007669"/>
    <property type="project" value="UniProtKB-KW"/>
</dbReference>
<keyword evidence="10" id="KW-0539">Nucleus</keyword>
<sequence length="340" mass="39057">MAARLLYDVQQRYKPRIYREFLGAEPYTESEFQARYRFSKESIRILTNLLNDDLKRPTNRSHAIPVETQMKIALRYYASGSFMQVIGDIGDTFGYDKSTVSRIIQAVTGAISAHGADFLRWPDETTKPAIINGFYNIARFPCVIGAVDGTHIRIQAPSDNEYAFVNRKNFHSINVQGICDHEGKFTNIVAKWPGSTHDSFIFRNSDVGIHLDQNHRGFDVDGLLLGDSGYACKPYLMTPYLRPSTRHQERFNSAQTRTRSVIERTFGRWKRRFHLLHSEIRLTPDRVCKIVIACAILHNFAILQRETMIDDREVEEIDIGQDLGRQDGTNVRNLIATTYF</sequence>
<keyword evidence="15" id="KW-1185">Reference proteome</keyword>
<evidence type="ECO:0000256" key="6">
    <source>
        <dbReference type="ARBA" id="ARBA00022490"/>
    </source>
</evidence>
<dbReference type="Pfam" id="PF13359">
    <property type="entry name" value="DDE_Tnp_4"/>
    <property type="match status" value="1"/>
</dbReference>
<dbReference type="PANTHER" id="PTHR22930">
    <property type="match status" value="1"/>
</dbReference>
<evidence type="ECO:0000256" key="8">
    <source>
        <dbReference type="ARBA" id="ARBA00022723"/>
    </source>
</evidence>
<dbReference type="GO" id="GO:0016787">
    <property type="term" value="F:hydrolase activity"/>
    <property type="evidence" value="ECO:0007669"/>
    <property type="project" value="UniProtKB-KW"/>
</dbReference>
<dbReference type="EMBL" id="CAJPWZ010000917">
    <property type="protein sequence ID" value="CAG2203299.1"/>
    <property type="molecule type" value="Genomic_DNA"/>
</dbReference>
<evidence type="ECO:0000313" key="14">
    <source>
        <dbReference type="EMBL" id="CAG2203299.1"/>
    </source>
</evidence>
<comment type="function">
    <text evidence="12">Transposase-derived protein that may have nuclease activity. Does not have transposase activity.</text>
</comment>
<keyword evidence="7" id="KW-0540">Nuclease</keyword>
<dbReference type="AlphaFoldDB" id="A0A8S3R975"/>
<evidence type="ECO:0000256" key="5">
    <source>
        <dbReference type="ARBA" id="ARBA00015519"/>
    </source>
</evidence>
<comment type="subcellular location">
    <subcellularLocation>
        <location evidence="3">Cytoplasm</location>
    </subcellularLocation>
    <subcellularLocation>
        <location evidence="2">Nucleus</location>
    </subcellularLocation>
</comment>